<proteinExistence type="predicted"/>
<dbReference type="EMBL" id="LAZR01016209">
    <property type="protein sequence ID" value="KKM05484.1"/>
    <property type="molecule type" value="Genomic_DNA"/>
</dbReference>
<comment type="caution">
    <text evidence="1">The sequence shown here is derived from an EMBL/GenBank/DDBJ whole genome shotgun (WGS) entry which is preliminary data.</text>
</comment>
<reference evidence="1" key="1">
    <citation type="journal article" date="2015" name="Nature">
        <title>Complex archaea that bridge the gap between prokaryotes and eukaryotes.</title>
        <authorList>
            <person name="Spang A."/>
            <person name="Saw J.H."/>
            <person name="Jorgensen S.L."/>
            <person name="Zaremba-Niedzwiedzka K."/>
            <person name="Martijn J."/>
            <person name="Lind A.E."/>
            <person name="van Eijk R."/>
            <person name="Schleper C."/>
            <person name="Guy L."/>
            <person name="Ettema T.J."/>
        </authorList>
    </citation>
    <scope>NUCLEOTIDE SEQUENCE</scope>
</reference>
<feature type="non-terminal residue" evidence="1">
    <location>
        <position position="1"/>
    </location>
</feature>
<sequence>DSPRQREVWQMVVLGRTARLIVGGHQYYWDFPFKPEEQSEDEWQARFKEWNRQGPIPLLWLDLPARSTFPPSFGALDDEALSILEVSGAELAKVFSPGELAEADLADYETWKSYRLGIHSNRAWLTYAIMGEVQSPTGRLGKIVAKVTGQGHEPSVLRQIEHGLGRSAIRILSGPTTAIKEPGYYWRSSISVKTILTADKLMTWAGTASKFDVFPILKSWLHDDLEGEGAAGGTQRYQEGDIIPLKPGDSSGDGNEDIQPLIQPRFGEKTATLAQLFLSRSERMSGAVEALEGIMAPTAPAWSVNFSSEQARRRLSQLTNGLAQADLDAAEMSIRAIRSFGEKVPLSDAEGTDMGLDPEELADYEASLKVEFAPKLPQNRRADFDMAKNMAFA</sequence>
<dbReference type="AlphaFoldDB" id="A0A0F9H347"/>
<protein>
    <submittedName>
        <fullName evidence="1">Uncharacterized protein</fullName>
    </submittedName>
</protein>
<accession>A0A0F9H347</accession>
<organism evidence="1">
    <name type="scientific">marine sediment metagenome</name>
    <dbReference type="NCBI Taxonomy" id="412755"/>
    <lineage>
        <taxon>unclassified sequences</taxon>
        <taxon>metagenomes</taxon>
        <taxon>ecological metagenomes</taxon>
    </lineage>
</organism>
<name>A0A0F9H347_9ZZZZ</name>
<evidence type="ECO:0000313" key="1">
    <source>
        <dbReference type="EMBL" id="KKM05484.1"/>
    </source>
</evidence>
<gene>
    <name evidence="1" type="ORF">LCGC14_1753630</name>
</gene>